<protein>
    <submittedName>
        <fullName evidence="2">Uncharacterized protein</fullName>
    </submittedName>
</protein>
<dbReference type="AlphaFoldDB" id="A0A9P4J4R8"/>
<comment type="caution">
    <text evidence="2">The sequence shown here is derived from an EMBL/GenBank/DDBJ whole genome shotgun (WGS) entry which is preliminary data.</text>
</comment>
<reference evidence="2" key="1">
    <citation type="journal article" date="2020" name="Stud. Mycol.">
        <title>101 Dothideomycetes genomes: a test case for predicting lifestyles and emergence of pathogens.</title>
        <authorList>
            <person name="Haridas S."/>
            <person name="Albert R."/>
            <person name="Binder M."/>
            <person name="Bloem J."/>
            <person name="Labutti K."/>
            <person name="Salamov A."/>
            <person name="Andreopoulos B."/>
            <person name="Baker S."/>
            <person name="Barry K."/>
            <person name="Bills G."/>
            <person name="Bluhm B."/>
            <person name="Cannon C."/>
            <person name="Castanera R."/>
            <person name="Culley D."/>
            <person name="Daum C."/>
            <person name="Ezra D."/>
            <person name="Gonzalez J."/>
            <person name="Henrissat B."/>
            <person name="Kuo A."/>
            <person name="Liang C."/>
            <person name="Lipzen A."/>
            <person name="Lutzoni F."/>
            <person name="Magnuson J."/>
            <person name="Mondo S."/>
            <person name="Nolan M."/>
            <person name="Ohm R."/>
            <person name="Pangilinan J."/>
            <person name="Park H.-J."/>
            <person name="Ramirez L."/>
            <person name="Alfaro M."/>
            <person name="Sun H."/>
            <person name="Tritt A."/>
            <person name="Yoshinaga Y."/>
            <person name="Zwiers L.-H."/>
            <person name="Turgeon B."/>
            <person name="Goodwin S."/>
            <person name="Spatafora J."/>
            <person name="Crous P."/>
            <person name="Grigoriev I."/>
        </authorList>
    </citation>
    <scope>NUCLEOTIDE SEQUENCE</scope>
    <source>
        <strain evidence="2">CBS 260.36</strain>
    </source>
</reference>
<dbReference type="EMBL" id="ML996083">
    <property type="protein sequence ID" value="KAF2155408.1"/>
    <property type="molecule type" value="Genomic_DNA"/>
</dbReference>
<feature type="region of interest" description="Disordered" evidence="1">
    <location>
        <begin position="235"/>
        <end position="308"/>
    </location>
</feature>
<evidence type="ECO:0000256" key="1">
    <source>
        <dbReference type="SAM" id="MobiDB-lite"/>
    </source>
</evidence>
<gene>
    <name evidence="2" type="ORF">K461DRAFT_319824</name>
</gene>
<keyword evidence="3" id="KW-1185">Reference proteome</keyword>
<dbReference type="Proteomes" id="UP000799439">
    <property type="component" value="Unassembled WGS sequence"/>
</dbReference>
<evidence type="ECO:0000313" key="2">
    <source>
        <dbReference type="EMBL" id="KAF2155408.1"/>
    </source>
</evidence>
<proteinExistence type="predicted"/>
<name>A0A9P4J4R8_9PEZI</name>
<dbReference type="OrthoDB" id="3939919at2759"/>
<evidence type="ECO:0000313" key="3">
    <source>
        <dbReference type="Proteomes" id="UP000799439"/>
    </source>
</evidence>
<accession>A0A9P4J4R8</accession>
<sequence>MRAPDIIVALLASTIVESRRALIPRAAPDCSQLTAQVSNLEKHIVHYTYFCQNYLKSPQDTSPLPALTASVMTDSCYCALTQAGVTIPAGNSQPPVVATSLSCVSTYQTNVNNEFSYPKAFCLYMQSLDRSYPPISGLTVTQVLQACLCIAPPAQTTTMIKATTTTKAVTSSKTTATTKFTTTTTTAKPTTTIIKSVTSTTKPTTTTIKPTTTTRTTTKSTTTTSKSTITTTVKPTTTTTTTKPTTTMTKSKTTTKQASTTTKPTTTTMATPSTTPSTTTSSGITTTTKTSSTITTSKPSTTTSHTTTAVITSTTTSARTSTTTTTTTRTTATTITTISKPTTTTIISTTISPRITTTTIPAYDSNGCPNTYATVTYTASNPHASANSNWQVTFARPTWSLGSYALGATTITRTPCINCAFTDAVTMCASRAAALQTSRAVAMGIAYVLHSTQWECDLWYDDGATASGNSGIGCYAIYSEVAYGQIAAPSTTTTTTTTTTSTTTTTTTTTATTATTTTTTAMMTTTTTTPAYDSNGCPNAYATVTYTAYNTPASHSYAVTFTRAPSWTSGVFGFPVSSTITRSPGVNSAYTNVATNCASLAAARQTDSSGAVGMIISYGSRANNWECDLYYANATFGPAQNTGVNCFAIWSEVGYGPV</sequence>
<organism evidence="2 3">
    <name type="scientific">Myriangium duriaei CBS 260.36</name>
    <dbReference type="NCBI Taxonomy" id="1168546"/>
    <lineage>
        <taxon>Eukaryota</taxon>
        <taxon>Fungi</taxon>
        <taxon>Dikarya</taxon>
        <taxon>Ascomycota</taxon>
        <taxon>Pezizomycotina</taxon>
        <taxon>Dothideomycetes</taxon>
        <taxon>Dothideomycetidae</taxon>
        <taxon>Myriangiales</taxon>
        <taxon>Myriangiaceae</taxon>
        <taxon>Myriangium</taxon>
    </lineage>
</organism>